<feature type="domain" description="RNase III" evidence="5">
    <location>
        <begin position="40"/>
        <end position="154"/>
    </location>
</feature>
<proteinExistence type="predicted"/>
<evidence type="ECO:0000313" key="7">
    <source>
        <dbReference type="Proteomes" id="UP000629468"/>
    </source>
</evidence>
<evidence type="ECO:0000256" key="3">
    <source>
        <dbReference type="SAM" id="MobiDB-lite"/>
    </source>
</evidence>
<feature type="compositionally biased region" description="Low complexity" evidence="3">
    <location>
        <begin position="203"/>
        <end position="231"/>
    </location>
</feature>
<reference evidence="6 7" key="1">
    <citation type="journal article" name="Sci. Rep.">
        <title>Telomere-to-telomere assembled and centromere annotated genomes of the two main subspecies of the button mushroom Agaricus bisporus reveal especially polymorphic chromosome ends.</title>
        <authorList>
            <person name="Sonnenberg A.S.M."/>
            <person name="Sedaghat-Telgerd N."/>
            <person name="Lavrijssen B."/>
            <person name="Ohm R.A."/>
            <person name="Hendrickx P.M."/>
            <person name="Scholtmeijer K."/>
            <person name="Baars J.J.P."/>
            <person name="van Peer A."/>
        </authorList>
    </citation>
    <scope>NUCLEOTIDE SEQUENCE [LARGE SCALE GENOMIC DNA]</scope>
    <source>
        <strain evidence="6 7">H119_p4</strain>
    </source>
</reference>
<dbReference type="Proteomes" id="UP000629468">
    <property type="component" value="Unassembled WGS sequence"/>
</dbReference>
<dbReference type="PROSITE" id="PS50137">
    <property type="entry name" value="DS_RBD"/>
    <property type="match status" value="1"/>
</dbReference>
<comment type="caution">
    <text evidence="6">The sequence shown here is derived from an EMBL/GenBank/DDBJ whole genome shotgun (WGS) entry which is preliminary data.</text>
</comment>
<dbReference type="SUPFAM" id="SSF54768">
    <property type="entry name" value="dsRNA-binding domain-like"/>
    <property type="match status" value="1"/>
</dbReference>
<dbReference type="GO" id="GO:0003723">
    <property type="term" value="F:RNA binding"/>
    <property type="evidence" value="ECO:0007669"/>
    <property type="project" value="UniProtKB-UniRule"/>
</dbReference>
<dbReference type="GO" id="GO:0006396">
    <property type="term" value="P:RNA processing"/>
    <property type="evidence" value="ECO:0007669"/>
    <property type="project" value="InterPro"/>
</dbReference>
<dbReference type="CDD" id="cd00593">
    <property type="entry name" value="RIBOc"/>
    <property type="match status" value="1"/>
</dbReference>
<dbReference type="SUPFAM" id="SSF69065">
    <property type="entry name" value="RNase III domain-like"/>
    <property type="match status" value="1"/>
</dbReference>
<dbReference type="OMA" id="YAMGWAP"/>
<dbReference type="Gene3D" id="3.30.160.20">
    <property type="match status" value="1"/>
</dbReference>
<gene>
    <name evidence="6" type="ORF">Agabi119p4_169</name>
</gene>
<feature type="region of interest" description="Disordered" evidence="3">
    <location>
        <begin position="176"/>
        <end position="238"/>
    </location>
</feature>
<dbReference type="PROSITE" id="PS50142">
    <property type="entry name" value="RNASE_3_2"/>
    <property type="match status" value="1"/>
</dbReference>
<evidence type="ECO:0000313" key="6">
    <source>
        <dbReference type="EMBL" id="KAF7784004.1"/>
    </source>
</evidence>
<feature type="compositionally biased region" description="Polar residues" evidence="3">
    <location>
        <begin position="302"/>
        <end position="314"/>
    </location>
</feature>
<evidence type="ECO:0000256" key="1">
    <source>
        <dbReference type="ARBA" id="ARBA00022884"/>
    </source>
</evidence>
<feature type="region of interest" description="Disordered" evidence="3">
    <location>
        <begin position="282"/>
        <end position="314"/>
    </location>
</feature>
<accession>A0A8H7FA74</accession>
<dbReference type="EMBL" id="JABXXO010000001">
    <property type="protein sequence ID" value="KAF7784004.1"/>
    <property type="molecule type" value="Genomic_DNA"/>
</dbReference>
<evidence type="ECO:0000256" key="2">
    <source>
        <dbReference type="PROSITE-ProRule" id="PRU00266"/>
    </source>
</evidence>
<organism evidence="6 7">
    <name type="scientific">Agaricus bisporus var. burnettii</name>
    <dbReference type="NCBI Taxonomy" id="192524"/>
    <lineage>
        <taxon>Eukaryota</taxon>
        <taxon>Fungi</taxon>
        <taxon>Dikarya</taxon>
        <taxon>Basidiomycota</taxon>
        <taxon>Agaricomycotina</taxon>
        <taxon>Agaricomycetes</taxon>
        <taxon>Agaricomycetidae</taxon>
        <taxon>Agaricales</taxon>
        <taxon>Agaricineae</taxon>
        <taxon>Agaricaceae</taxon>
        <taxon>Agaricus</taxon>
    </lineage>
</organism>
<evidence type="ECO:0008006" key="8">
    <source>
        <dbReference type="Google" id="ProtNLM"/>
    </source>
</evidence>
<feature type="compositionally biased region" description="Polar residues" evidence="3">
    <location>
        <begin position="192"/>
        <end position="201"/>
    </location>
</feature>
<dbReference type="SMART" id="SM00358">
    <property type="entry name" value="DSRM"/>
    <property type="match status" value="1"/>
</dbReference>
<keyword evidence="1 2" id="KW-0694">RNA-binding</keyword>
<feature type="region of interest" description="Disordered" evidence="3">
    <location>
        <begin position="1"/>
        <end position="29"/>
    </location>
</feature>
<feature type="domain" description="DRBM" evidence="4">
    <location>
        <begin position="347"/>
        <end position="393"/>
    </location>
</feature>
<dbReference type="GO" id="GO:0004525">
    <property type="term" value="F:ribonuclease III activity"/>
    <property type="evidence" value="ECO:0007669"/>
    <property type="project" value="InterPro"/>
</dbReference>
<dbReference type="InterPro" id="IPR014720">
    <property type="entry name" value="dsRBD_dom"/>
</dbReference>
<evidence type="ECO:0000259" key="4">
    <source>
        <dbReference type="PROSITE" id="PS50137"/>
    </source>
</evidence>
<dbReference type="CDD" id="cd00048">
    <property type="entry name" value="DSRM_SF"/>
    <property type="match status" value="1"/>
</dbReference>
<name>A0A8H7FA74_AGABI</name>
<dbReference type="Gene3D" id="1.10.1520.10">
    <property type="entry name" value="Ribonuclease III domain"/>
    <property type="match status" value="1"/>
</dbReference>
<dbReference type="Pfam" id="PF00035">
    <property type="entry name" value="dsrm"/>
    <property type="match status" value="1"/>
</dbReference>
<dbReference type="AlphaFoldDB" id="A0A8H7FA74"/>
<protein>
    <recommendedName>
        <fullName evidence="8">DRBM domain-containing protein</fullName>
    </recommendedName>
</protein>
<evidence type="ECO:0000259" key="5">
    <source>
        <dbReference type="PROSITE" id="PS50142"/>
    </source>
</evidence>
<dbReference type="SMART" id="SM00535">
    <property type="entry name" value="RIBOc"/>
    <property type="match status" value="1"/>
</dbReference>
<sequence>MQHAYPPPTAVFSPPLKRNRSGDFPRPPAEIPPLPDLRVEFTLEVFTHESIRPPNAAKGEGFADNTRLTVLGERVLGCAVTSALFKRRPPLSADDLIDQKKKILDDSVIMGWVTSYQLVKRILCKSELKPRLHTPKECRKIFCAYVGAVFCQSGQEGVGKWVESLVRFCEQIHPSSSATSEIPPAKKVKNEPVNSSLSSLRVASPTSSTASSMSASSTASSMSTTSDSTTTQLYSPTSPYLNAPYQTYPARQVPPHMSKPAYQGSEYSYAALLQSLTSSQSSIEQAAAGRQPQRTRGDGKTSVGQGMSRISTMRPNPLAPATPNAPFLPLFNQTAAQRGVKVDYSAEFSGPSHAGQWTVQCIVNNIPKGTGKGSSKQIAKEEAARQAYYSMGWT</sequence>
<dbReference type="InterPro" id="IPR036389">
    <property type="entry name" value="RNase_III_sf"/>
</dbReference>
<dbReference type="InterPro" id="IPR000999">
    <property type="entry name" value="RNase_III_dom"/>
</dbReference>